<dbReference type="Gene3D" id="2.30.30.730">
    <property type="match status" value="1"/>
</dbReference>
<feature type="domain" description="DUF6852" evidence="2">
    <location>
        <begin position="51"/>
        <end position="121"/>
    </location>
</feature>
<dbReference type="RefSeq" id="WP_237777563.1">
    <property type="nucleotide sequence ID" value="NZ_CAJPOW010000002.1"/>
</dbReference>
<name>A0A929RXI5_9BACT</name>
<dbReference type="Gene3D" id="1.10.10.1650">
    <property type="match status" value="1"/>
</dbReference>
<protein>
    <submittedName>
        <fullName evidence="3">DUF5606 domain-containing protein</fullName>
    </submittedName>
</protein>
<feature type="domain" description="DUF5606" evidence="1">
    <location>
        <begin position="3"/>
        <end position="48"/>
    </location>
</feature>
<proteinExistence type="predicted"/>
<evidence type="ECO:0000313" key="4">
    <source>
        <dbReference type="Proteomes" id="UP000704068"/>
    </source>
</evidence>
<sequence length="145" mass="16330">MKEQILAIAGRPGLFRLVSRGSNTLILETLDEQKRRFPAGLRDRITALSDVSMYTDEEDTPLMNVFDNICKALDGKPSPLSPKQASAAELAEFMEQALPNYDRERVHKSDIIKLIQWYNILVQAGYKDFVDPEEAAEAAETEEKA</sequence>
<dbReference type="Pfam" id="PF18347">
    <property type="entry name" value="DUF5606"/>
    <property type="match status" value="1"/>
</dbReference>
<comment type="caution">
    <text evidence="3">The sequence shown here is derived from an EMBL/GenBank/DDBJ whole genome shotgun (WGS) entry which is preliminary data.</text>
</comment>
<organism evidence="3 4">
    <name type="scientific">Alloprevotella tannerae</name>
    <dbReference type="NCBI Taxonomy" id="76122"/>
    <lineage>
        <taxon>Bacteria</taxon>
        <taxon>Pseudomonadati</taxon>
        <taxon>Bacteroidota</taxon>
        <taxon>Bacteroidia</taxon>
        <taxon>Bacteroidales</taxon>
        <taxon>Prevotellaceae</taxon>
        <taxon>Alloprevotella</taxon>
    </lineage>
</organism>
<reference evidence="3" key="1">
    <citation type="submission" date="2020-04" db="EMBL/GenBank/DDBJ databases">
        <title>Deep metagenomics examines the oral microbiome during advanced dental caries in children, revealing novel taxa and co-occurrences with host molecules.</title>
        <authorList>
            <person name="Baker J.L."/>
            <person name="Morton J.T."/>
            <person name="Dinis M."/>
            <person name="Alvarez R."/>
            <person name="Tran N.C."/>
            <person name="Knight R."/>
            <person name="Edlund A."/>
        </authorList>
    </citation>
    <scope>NUCLEOTIDE SEQUENCE</scope>
    <source>
        <strain evidence="3">JCVI_34_bin.1</strain>
    </source>
</reference>
<dbReference type="AlphaFoldDB" id="A0A929RXI5"/>
<accession>A0A929RXI5</accession>
<dbReference type="InterPro" id="IPR041218">
    <property type="entry name" value="DUF5606"/>
</dbReference>
<dbReference type="InterPro" id="IPR049280">
    <property type="entry name" value="DUF6852"/>
</dbReference>
<dbReference type="EMBL" id="JABZGR010000004">
    <property type="protein sequence ID" value="MBF0969899.1"/>
    <property type="molecule type" value="Genomic_DNA"/>
</dbReference>
<evidence type="ECO:0000259" key="2">
    <source>
        <dbReference type="Pfam" id="PF21186"/>
    </source>
</evidence>
<evidence type="ECO:0000259" key="1">
    <source>
        <dbReference type="Pfam" id="PF18347"/>
    </source>
</evidence>
<dbReference type="Pfam" id="PF21186">
    <property type="entry name" value="DUF6852"/>
    <property type="match status" value="1"/>
</dbReference>
<dbReference type="InterPro" id="IPR049281">
    <property type="entry name" value="BVU_3817-like_C_sf"/>
</dbReference>
<dbReference type="InterPro" id="IPR049282">
    <property type="entry name" value="BVU_3817_N_sf"/>
</dbReference>
<gene>
    <name evidence="3" type="ORF">HXK21_02495</name>
</gene>
<evidence type="ECO:0000313" key="3">
    <source>
        <dbReference type="EMBL" id="MBF0969899.1"/>
    </source>
</evidence>
<dbReference type="Proteomes" id="UP000704068">
    <property type="component" value="Unassembled WGS sequence"/>
</dbReference>